<evidence type="ECO:0000259" key="1">
    <source>
        <dbReference type="Pfam" id="PF00934"/>
    </source>
</evidence>
<sequence>MAEAAATAASPTTGIVAAAQDEVSVAIASLFGNFGQEFQALSAQAQSFHAQFVSLMNAGAGAYGSAEAANAAQTILGGLDGGVLGGVGQSLGGVVSGGQAALGQLAGNLGVGVNGAVTALGNGSIGAFVGGELQSGAQAISNAIAGAQLTVGGLQTGGAAGVLDGLSSFGATVAGPYQALFTNTVNNLGSIGNTLVSNPFPFLHQLVNNQIFYGQTIATQLATGIQNLPTELANLPAAIQAGIQQIANFNPGAFVQQLINTQIGYAQTIATGLQSAAQDLVTGIQTLPAGLATAFQALLAGDPSSAFSALSSALETAFLPGFSLATLPSGIMSVTPLGPLGDLAPIFNIPGQIAQSFADLLPLGTVPHMMAQNATNLVEAFTNFGTTLDLNALNINFGLPLQLILDGIGGPINGLSAFNSTAVALGSALQTGDLTGALTAFLDAPANVTNAFLNGTTNLLLPSADLGGGLSSAVEIPFGGILTPLTLPTLVINILGTDTPLPLLGGTGVGGIIPGLIGFGPQLAAAIMSTM</sequence>
<proteinExistence type="predicted"/>
<name>A0AAJ3NUB8_9MYCO</name>
<feature type="domain" description="PE" evidence="1">
    <location>
        <begin position="2"/>
        <end position="70"/>
    </location>
</feature>
<dbReference type="InterPro" id="IPR038332">
    <property type="entry name" value="PPE_sf"/>
</dbReference>
<reference evidence="2 3" key="1">
    <citation type="submission" date="2016-01" db="EMBL/GenBank/DDBJ databases">
        <title>The new phylogeny of the genus Mycobacterium.</title>
        <authorList>
            <person name="Tarcisio F."/>
            <person name="Conor M."/>
            <person name="Antonella G."/>
            <person name="Elisabetta G."/>
            <person name="Giulia F.S."/>
            <person name="Sara T."/>
            <person name="Anna F."/>
            <person name="Clotilde B."/>
            <person name="Roberto B."/>
            <person name="Veronica D.S."/>
            <person name="Fabio R."/>
            <person name="Monica P."/>
            <person name="Olivier J."/>
            <person name="Enrico T."/>
            <person name="Nicola S."/>
        </authorList>
    </citation>
    <scope>NUCLEOTIDE SEQUENCE [LARGE SCALE GENOMIC DNA]</scope>
    <source>
        <strain evidence="2 3">DSM 44616</strain>
    </source>
</reference>
<dbReference type="EMBL" id="LQPR01000003">
    <property type="protein sequence ID" value="ORW75260.1"/>
    <property type="molecule type" value="Genomic_DNA"/>
</dbReference>
<protein>
    <recommendedName>
        <fullName evidence="1">PE domain-containing protein</fullName>
    </recommendedName>
</protein>
<dbReference type="Proteomes" id="UP000193387">
    <property type="component" value="Unassembled WGS sequence"/>
</dbReference>
<dbReference type="Pfam" id="PF00934">
    <property type="entry name" value="PE"/>
    <property type="match status" value="1"/>
</dbReference>
<evidence type="ECO:0000313" key="2">
    <source>
        <dbReference type="EMBL" id="ORW75260.1"/>
    </source>
</evidence>
<gene>
    <name evidence="2" type="ORF">AWC23_03555</name>
</gene>
<keyword evidence="3" id="KW-1185">Reference proteome</keyword>
<dbReference type="AlphaFoldDB" id="A0AAJ3NUB8"/>
<evidence type="ECO:0000313" key="3">
    <source>
        <dbReference type="Proteomes" id="UP000193387"/>
    </source>
</evidence>
<organism evidence="2 3">
    <name type="scientific">Mycobacterium saskatchewanense</name>
    <dbReference type="NCBI Taxonomy" id="220927"/>
    <lineage>
        <taxon>Bacteria</taxon>
        <taxon>Bacillati</taxon>
        <taxon>Actinomycetota</taxon>
        <taxon>Actinomycetes</taxon>
        <taxon>Mycobacteriales</taxon>
        <taxon>Mycobacteriaceae</taxon>
        <taxon>Mycobacterium</taxon>
        <taxon>Mycobacterium simiae complex</taxon>
    </lineage>
</organism>
<dbReference type="SUPFAM" id="SSF140459">
    <property type="entry name" value="PE/PPE dimer-like"/>
    <property type="match status" value="1"/>
</dbReference>
<accession>A0AAJ3NUB8</accession>
<dbReference type="Gene3D" id="1.10.287.850">
    <property type="entry name" value="HP0062-like domain"/>
    <property type="match status" value="1"/>
</dbReference>
<comment type="caution">
    <text evidence="2">The sequence shown here is derived from an EMBL/GenBank/DDBJ whole genome shotgun (WGS) entry which is preliminary data.</text>
</comment>
<dbReference type="InterPro" id="IPR000084">
    <property type="entry name" value="PE-PGRS_N"/>
</dbReference>